<proteinExistence type="predicted"/>
<organism evidence="1 2">
    <name type="scientific">Zopfia rhizophila CBS 207.26</name>
    <dbReference type="NCBI Taxonomy" id="1314779"/>
    <lineage>
        <taxon>Eukaryota</taxon>
        <taxon>Fungi</taxon>
        <taxon>Dikarya</taxon>
        <taxon>Ascomycota</taxon>
        <taxon>Pezizomycotina</taxon>
        <taxon>Dothideomycetes</taxon>
        <taxon>Dothideomycetes incertae sedis</taxon>
        <taxon>Zopfiaceae</taxon>
        <taxon>Zopfia</taxon>
    </lineage>
</organism>
<dbReference type="EMBL" id="ML994647">
    <property type="protein sequence ID" value="KAF2182668.1"/>
    <property type="molecule type" value="Genomic_DNA"/>
</dbReference>
<gene>
    <name evidence="1" type="ORF">K469DRAFT_711812</name>
</gene>
<dbReference type="AlphaFoldDB" id="A0A6A6DWX0"/>
<keyword evidence="2" id="KW-1185">Reference proteome</keyword>
<sequence>MATLPAKYQRWHPFEQYMISVYDFGKADLREKQRLYDMNKGLRSVYMFLLRKEKFKDGVMALYEQMPSSGRKDMLQYMPPADLSLLVESLTERHSQERVIDFAHGRLDKYDYAEFVQYFEYADLRSLALDKADDKEFILQWEP</sequence>
<accession>A0A6A6DWX0</accession>
<reference evidence="1" key="1">
    <citation type="journal article" date="2020" name="Stud. Mycol.">
        <title>101 Dothideomycetes genomes: a test case for predicting lifestyles and emergence of pathogens.</title>
        <authorList>
            <person name="Haridas S."/>
            <person name="Albert R."/>
            <person name="Binder M."/>
            <person name="Bloem J."/>
            <person name="Labutti K."/>
            <person name="Salamov A."/>
            <person name="Andreopoulos B."/>
            <person name="Baker S."/>
            <person name="Barry K."/>
            <person name="Bills G."/>
            <person name="Bluhm B."/>
            <person name="Cannon C."/>
            <person name="Castanera R."/>
            <person name="Culley D."/>
            <person name="Daum C."/>
            <person name="Ezra D."/>
            <person name="Gonzalez J."/>
            <person name="Henrissat B."/>
            <person name="Kuo A."/>
            <person name="Liang C."/>
            <person name="Lipzen A."/>
            <person name="Lutzoni F."/>
            <person name="Magnuson J."/>
            <person name="Mondo S."/>
            <person name="Nolan M."/>
            <person name="Ohm R."/>
            <person name="Pangilinan J."/>
            <person name="Park H.-J."/>
            <person name="Ramirez L."/>
            <person name="Alfaro M."/>
            <person name="Sun H."/>
            <person name="Tritt A."/>
            <person name="Yoshinaga Y."/>
            <person name="Zwiers L.-H."/>
            <person name="Turgeon B."/>
            <person name="Goodwin S."/>
            <person name="Spatafora J."/>
            <person name="Crous P."/>
            <person name="Grigoriev I."/>
        </authorList>
    </citation>
    <scope>NUCLEOTIDE SEQUENCE</scope>
    <source>
        <strain evidence="1">CBS 207.26</strain>
    </source>
</reference>
<name>A0A6A6DWX0_9PEZI</name>
<evidence type="ECO:0000313" key="1">
    <source>
        <dbReference type="EMBL" id="KAF2182668.1"/>
    </source>
</evidence>
<evidence type="ECO:0000313" key="2">
    <source>
        <dbReference type="Proteomes" id="UP000800200"/>
    </source>
</evidence>
<protein>
    <submittedName>
        <fullName evidence="1">Uncharacterized protein</fullName>
    </submittedName>
</protein>
<dbReference type="Proteomes" id="UP000800200">
    <property type="component" value="Unassembled WGS sequence"/>
</dbReference>